<keyword evidence="5" id="KW-1185">Reference proteome</keyword>
<feature type="compositionally biased region" description="Basic and acidic residues" evidence="2">
    <location>
        <begin position="325"/>
        <end position="340"/>
    </location>
</feature>
<keyword evidence="1" id="KW-0175">Coiled coil</keyword>
<feature type="compositionally biased region" description="Pro residues" evidence="2">
    <location>
        <begin position="17"/>
        <end position="32"/>
    </location>
</feature>
<dbReference type="Pfam" id="PF10148">
    <property type="entry name" value="SCHIP-1_C"/>
    <property type="match status" value="1"/>
</dbReference>
<sequence length="430" mass="47084">MVSPPSSLVLSSLPPSSLHPPPPPPPPLPPSSPSSELNNNDSFIPSSSSMVDLVSLLHLSDPSPPSEGGQISHASSLESLLPLRGSHSPVLSHSSSHSISASTSCSSSSFEMASTSSSFEDDVRPSIPTSLSLHTLPPRPHLSAPIRESIDREISQLDTALPSIDFSSLEQRIVQSKNNEKEEARRRFGEEVRRRLAMEIDTHPSTSSPSSSFSPFSPSSFLPSGRPLKSTLGKRLQVASSHLQVCYMNDLSSSGSSSEDEDDSVLPSLPSSKSVPDFKEAAARARFLRRSAIQGKRLTPEEREDLLRAETIAVRSVASTEGKRTVEELREERKRREGERRRHSRHLLSKMTIHSLREIHEGFEDRIEATNAQLVSLLMARDSLHMERDSILVDIGDIVEGHRSTQIDIPTLLRLQDTNPAVPHDLSTPT</sequence>
<evidence type="ECO:0000256" key="1">
    <source>
        <dbReference type="ARBA" id="ARBA00023054"/>
    </source>
</evidence>
<dbReference type="PANTHER" id="PTHR13103:SF2">
    <property type="entry name" value="IQCJ-SCHIP1 READTHROUGH TRANSCRIPT PROTEIN-RELATED"/>
    <property type="match status" value="1"/>
</dbReference>
<feature type="region of interest" description="Disordered" evidence="2">
    <location>
        <begin position="251"/>
        <end position="275"/>
    </location>
</feature>
<protein>
    <recommendedName>
        <fullName evidence="3">Schwannomin interacting protein 1 C-terminal domain-containing protein</fullName>
    </recommendedName>
</protein>
<dbReference type="GO" id="GO:0035332">
    <property type="term" value="P:positive regulation of hippo signaling"/>
    <property type="evidence" value="ECO:0007669"/>
    <property type="project" value="TreeGrafter"/>
</dbReference>
<feature type="compositionally biased region" description="Low complexity" evidence="2">
    <location>
        <begin position="204"/>
        <end position="220"/>
    </location>
</feature>
<proteinExistence type="predicted"/>
<dbReference type="AlphaFoldDB" id="A0AAV5UC28"/>
<accession>A0AAV5UC28</accession>
<feature type="compositionally biased region" description="Low complexity" evidence="2">
    <location>
        <begin position="86"/>
        <end position="104"/>
    </location>
</feature>
<dbReference type="GO" id="GO:0030054">
    <property type="term" value="C:cell junction"/>
    <property type="evidence" value="ECO:0007669"/>
    <property type="project" value="TreeGrafter"/>
</dbReference>
<feature type="compositionally biased region" description="Low complexity" evidence="2">
    <location>
        <begin position="1"/>
        <end position="16"/>
    </location>
</feature>
<dbReference type="EMBL" id="BTSX01000006">
    <property type="protein sequence ID" value="GMT04011.1"/>
    <property type="molecule type" value="Genomic_DNA"/>
</dbReference>
<feature type="compositionally biased region" description="Low complexity" evidence="2">
    <location>
        <begin position="265"/>
        <end position="275"/>
    </location>
</feature>
<feature type="region of interest" description="Disordered" evidence="2">
    <location>
        <begin position="1"/>
        <end position="46"/>
    </location>
</feature>
<feature type="region of interest" description="Disordered" evidence="2">
    <location>
        <begin position="84"/>
        <end position="104"/>
    </location>
</feature>
<evidence type="ECO:0000259" key="3">
    <source>
        <dbReference type="Pfam" id="PF10148"/>
    </source>
</evidence>
<dbReference type="InterPro" id="IPR015649">
    <property type="entry name" value="SCHIP_1_C"/>
</dbReference>
<organism evidence="4 5">
    <name type="scientific">Pristionchus entomophagus</name>
    <dbReference type="NCBI Taxonomy" id="358040"/>
    <lineage>
        <taxon>Eukaryota</taxon>
        <taxon>Metazoa</taxon>
        <taxon>Ecdysozoa</taxon>
        <taxon>Nematoda</taxon>
        <taxon>Chromadorea</taxon>
        <taxon>Rhabditida</taxon>
        <taxon>Rhabditina</taxon>
        <taxon>Diplogasteromorpha</taxon>
        <taxon>Diplogasteroidea</taxon>
        <taxon>Neodiplogasteridae</taxon>
        <taxon>Pristionchus</taxon>
    </lineage>
</organism>
<evidence type="ECO:0000313" key="4">
    <source>
        <dbReference type="EMBL" id="GMT04011.1"/>
    </source>
</evidence>
<dbReference type="GO" id="GO:0005886">
    <property type="term" value="C:plasma membrane"/>
    <property type="evidence" value="ECO:0007669"/>
    <property type="project" value="TreeGrafter"/>
</dbReference>
<gene>
    <name evidence="4" type="ORF">PENTCL1PPCAC_26185</name>
</gene>
<dbReference type="Proteomes" id="UP001432027">
    <property type="component" value="Unassembled WGS sequence"/>
</dbReference>
<evidence type="ECO:0000256" key="2">
    <source>
        <dbReference type="SAM" id="MobiDB-lite"/>
    </source>
</evidence>
<feature type="region of interest" description="Disordered" evidence="2">
    <location>
        <begin position="200"/>
        <end position="220"/>
    </location>
</feature>
<name>A0AAV5UC28_9BILA</name>
<feature type="domain" description="Schwannomin interacting protein 1 C-terminal" evidence="3">
    <location>
        <begin position="339"/>
        <end position="399"/>
    </location>
</feature>
<dbReference type="InterPro" id="IPR039045">
    <property type="entry name" value="SCHIP_1"/>
</dbReference>
<feature type="region of interest" description="Disordered" evidence="2">
    <location>
        <begin position="325"/>
        <end position="344"/>
    </location>
</feature>
<comment type="caution">
    <text evidence="4">The sequence shown here is derived from an EMBL/GenBank/DDBJ whole genome shotgun (WGS) entry which is preliminary data.</text>
</comment>
<reference evidence="4" key="1">
    <citation type="submission" date="2023-10" db="EMBL/GenBank/DDBJ databases">
        <title>Genome assembly of Pristionchus species.</title>
        <authorList>
            <person name="Yoshida K."/>
            <person name="Sommer R.J."/>
        </authorList>
    </citation>
    <scope>NUCLEOTIDE SEQUENCE</scope>
    <source>
        <strain evidence="4">RS0144</strain>
    </source>
</reference>
<dbReference type="PANTHER" id="PTHR13103">
    <property type="entry name" value="SCHWANNOMIN INTERACTING PROTEIN 1"/>
    <property type="match status" value="1"/>
</dbReference>
<feature type="region of interest" description="Disordered" evidence="2">
    <location>
        <begin position="58"/>
        <end position="77"/>
    </location>
</feature>
<evidence type="ECO:0000313" key="5">
    <source>
        <dbReference type="Proteomes" id="UP001432027"/>
    </source>
</evidence>